<dbReference type="Pfam" id="PF01965">
    <property type="entry name" value="DJ-1_PfpI"/>
    <property type="match status" value="1"/>
</dbReference>
<dbReference type="InterPro" id="IPR029062">
    <property type="entry name" value="Class_I_gatase-like"/>
</dbReference>
<dbReference type="GO" id="GO:0016740">
    <property type="term" value="F:transferase activity"/>
    <property type="evidence" value="ECO:0007669"/>
    <property type="project" value="UniProtKB-KW"/>
</dbReference>
<dbReference type="Proteomes" id="UP000070501">
    <property type="component" value="Unassembled WGS sequence"/>
</dbReference>
<dbReference type="InterPro" id="IPR002818">
    <property type="entry name" value="DJ-1/PfpI"/>
</dbReference>
<keyword evidence="3" id="KW-1185">Reference proteome</keyword>
<dbReference type="CDD" id="cd03139">
    <property type="entry name" value="GATase1_PfpI_2"/>
    <property type="match status" value="1"/>
</dbReference>
<dbReference type="OrthoDB" id="543156at2759"/>
<protein>
    <submittedName>
        <fullName evidence="2">Class I glutamine amidotransferase-like protein</fullName>
    </submittedName>
</protein>
<dbReference type="STRING" id="196109.A0A136J9L4"/>
<sequence>MAAPTQQQAPPVKFAAALFPGFQALDLFGPLDNLNLIARQDHPMSLYILSSDLSPVSTIFPADTPSSKSKGLEFPMSQAVQPTHTYATCPDDVEVLIVPGGRGCHDPSQVEHIATFIKERMPRLRFLLTICTGSALAAQAGVLDGRRATCNKRAMDWVIPRYPAVNWAKKARWVVDDDNSSVKVYTASGISAGMDMIFAFVTDQYGPELAAKIADQSEYTRNTDPENDPFARE</sequence>
<proteinExistence type="predicted"/>
<evidence type="ECO:0000313" key="3">
    <source>
        <dbReference type="Proteomes" id="UP000070501"/>
    </source>
</evidence>
<keyword evidence="2" id="KW-0315">Glutamine amidotransferase</keyword>
<gene>
    <name evidence="2" type="ORF">Micbo1qcDRAFT_158724</name>
</gene>
<feature type="domain" description="DJ-1/PfpI" evidence="1">
    <location>
        <begin position="18"/>
        <end position="201"/>
    </location>
</feature>
<dbReference type="AlphaFoldDB" id="A0A136J9L4"/>
<dbReference type="Gene3D" id="3.40.50.880">
    <property type="match status" value="1"/>
</dbReference>
<organism evidence="2 3">
    <name type="scientific">Microdochium bolleyi</name>
    <dbReference type="NCBI Taxonomy" id="196109"/>
    <lineage>
        <taxon>Eukaryota</taxon>
        <taxon>Fungi</taxon>
        <taxon>Dikarya</taxon>
        <taxon>Ascomycota</taxon>
        <taxon>Pezizomycotina</taxon>
        <taxon>Sordariomycetes</taxon>
        <taxon>Xylariomycetidae</taxon>
        <taxon>Xylariales</taxon>
        <taxon>Microdochiaceae</taxon>
        <taxon>Microdochium</taxon>
    </lineage>
</organism>
<dbReference type="InterPro" id="IPR052158">
    <property type="entry name" value="INH-QAR"/>
</dbReference>
<dbReference type="EMBL" id="KQ964247">
    <property type="protein sequence ID" value="KXJ93835.1"/>
    <property type="molecule type" value="Genomic_DNA"/>
</dbReference>
<dbReference type="PANTHER" id="PTHR43130:SF15">
    <property type="entry name" value="THIJ_PFPI FAMILY PROTEIN (AFU_ORTHOLOGUE AFUA_5G14240)"/>
    <property type="match status" value="1"/>
</dbReference>
<reference evidence="3" key="1">
    <citation type="submission" date="2016-02" db="EMBL/GenBank/DDBJ databases">
        <title>Draft genome sequence of Microdochium bolleyi, a fungal endophyte of beachgrass.</title>
        <authorList>
            <consortium name="DOE Joint Genome Institute"/>
            <person name="David A.S."/>
            <person name="May G."/>
            <person name="Haridas S."/>
            <person name="Lim J."/>
            <person name="Wang M."/>
            <person name="Labutti K."/>
            <person name="Lipzen A."/>
            <person name="Barry K."/>
            <person name="Grigoriev I.V."/>
        </authorList>
    </citation>
    <scope>NUCLEOTIDE SEQUENCE [LARGE SCALE GENOMIC DNA]</scope>
    <source>
        <strain evidence="3">J235TASD1</strain>
    </source>
</reference>
<dbReference type="InParanoid" id="A0A136J9L4"/>
<dbReference type="PANTHER" id="PTHR43130">
    <property type="entry name" value="ARAC-FAMILY TRANSCRIPTIONAL REGULATOR"/>
    <property type="match status" value="1"/>
</dbReference>
<name>A0A136J9L4_9PEZI</name>
<accession>A0A136J9L4</accession>
<dbReference type="SUPFAM" id="SSF52317">
    <property type="entry name" value="Class I glutamine amidotransferase-like"/>
    <property type="match status" value="1"/>
</dbReference>
<evidence type="ECO:0000259" key="1">
    <source>
        <dbReference type="Pfam" id="PF01965"/>
    </source>
</evidence>
<keyword evidence="2" id="KW-0808">Transferase</keyword>
<evidence type="ECO:0000313" key="2">
    <source>
        <dbReference type="EMBL" id="KXJ93835.1"/>
    </source>
</evidence>